<feature type="transmembrane region" description="Helical" evidence="6">
    <location>
        <begin position="265"/>
        <end position="285"/>
    </location>
</feature>
<feature type="transmembrane region" description="Helical" evidence="6">
    <location>
        <begin position="103"/>
        <end position="130"/>
    </location>
</feature>
<accession>A0A5C5WV35</accession>
<evidence type="ECO:0000256" key="4">
    <source>
        <dbReference type="ARBA" id="ARBA00022989"/>
    </source>
</evidence>
<evidence type="ECO:0000256" key="5">
    <source>
        <dbReference type="ARBA" id="ARBA00023136"/>
    </source>
</evidence>
<evidence type="ECO:0000256" key="6">
    <source>
        <dbReference type="SAM" id="Phobius"/>
    </source>
</evidence>
<dbReference type="GO" id="GO:0005886">
    <property type="term" value="C:plasma membrane"/>
    <property type="evidence" value="ECO:0007669"/>
    <property type="project" value="UniProtKB-SubCell"/>
</dbReference>
<sequence>MRPLSTGRTRLKYHRSALPDYCQASGISNALDRHWSQSEAYWLVIHERKRVDLHGWIDIDAIAVESFHSCTPLLVTPNKPMKFLKQTFAEFSKDRCTTLAAAMAYYTTFALPPLLFLLMTVMTFGLSVAYESDQARDKAQTVLTSQLSDMLGNEEAVDEISSILNDTEDSKANWWKTLLSFAGILVGATGVVGTLQDSLNQVWQVKPDPEKSSLATMISKRVLSFAMILGLGFLLLVSIAVSSVLSTAGRQITDYIGTSLGVADGINYAVQAAVVFSVFSAIFKFMPDAKIRWRDVLVGATITTALFLAGRYAMQIYFSYSEPGAELGAAAASLAVILVWVYYSAIIVLLGAEATQVYATLYGDGIQPDKNAVRVVETVQRD</sequence>
<evidence type="ECO:0000313" key="8">
    <source>
        <dbReference type="Proteomes" id="UP000316598"/>
    </source>
</evidence>
<dbReference type="Proteomes" id="UP000316598">
    <property type="component" value="Unassembled WGS sequence"/>
</dbReference>
<dbReference type="InterPro" id="IPR017039">
    <property type="entry name" value="Virul_fac_BrkB"/>
</dbReference>
<feature type="transmembrane region" description="Helical" evidence="6">
    <location>
        <begin position="174"/>
        <end position="195"/>
    </location>
</feature>
<gene>
    <name evidence="7" type="ORF">Pla22_14580</name>
</gene>
<comment type="caution">
    <text evidence="7">The sequence shown here is derived from an EMBL/GenBank/DDBJ whole genome shotgun (WGS) entry which is preliminary data.</text>
</comment>
<keyword evidence="4 6" id="KW-1133">Transmembrane helix</keyword>
<comment type="subcellular location">
    <subcellularLocation>
        <location evidence="1">Cell membrane</location>
        <topology evidence="1">Multi-pass membrane protein</topology>
    </subcellularLocation>
</comment>
<organism evidence="7 8">
    <name type="scientific">Rubripirellula amarantea</name>
    <dbReference type="NCBI Taxonomy" id="2527999"/>
    <lineage>
        <taxon>Bacteria</taxon>
        <taxon>Pseudomonadati</taxon>
        <taxon>Planctomycetota</taxon>
        <taxon>Planctomycetia</taxon>
        <taxon>Pirellulales</taxon>
        <taxon>Pirellulaceae</taxon>
        <taxon>Rubripirellula</taxon>
    </lineage>
</organism>
<feature type="transmembrane region" description="Helical" evidence="6">
    <location>
        <begin position="330"/>
        <end position="352"/>
    </location>
</feature>
<evidence type="ECO:0000256" key="3">
    <source>
        <dbReference type="ARBA" id="ARBA00022692"/>
    </source>
</evidence>
<keyword evidence="8" id="KW-1185">Reference proteome</keyword>
<evidence type="ECO:0000256" key="1">
    <source>
        <dbReference type="ARBA" id="ARBA00004651"/>
    </source>
</evidence>
<keyword evidence="3 6" id="KW-0812">Transmembrane</keyword>
<keyword evidence="2" id="KW-1003">Cell membrane</keyword>
<dbReference type="Pfam" id="PF03631">
    <property type="entry name" value="Virul_fac_BrkB"/>
    <property type="match status" value="1"/>
</dbReference>
<proteinExistence type="predicted"/>
<dbReference type="PANTHER" id="PTHR30213">
    <property type="entry name" value="INNER MEMBRANE PROTEIN YHJD"/>
    <property type="match status" value="1"/>
</dbReference>
<reference evidence="7 8" key="1">
    <citation type="submission" date="2019-02" db="EMBL/GenBank/DDBJ databases">
        <title>Deep-cultivation of Planctomycetes and their phenomic and genomic characterization uncovers novel biology.</title>
        <authorList>
            <person name="Wiegand S."/>
            <person name="Jogler M."/>
            <person name="Boedeker C."/>
            <person name="Pinto D."/>
            <person name="Vollmers J."/>
            <person name="Rivas-Marin E."/>
            <person name="Kohn T."/>
            <person name="Peeters S.H."/>
            <person name="Heuer A."/>
            <person name="Rast P."/>
            <person name="Oberbeckmann S."/>
            <person name="Bunk B."/>
            <person name="Jeske O."/>
            <person name="Meyerdierks A."/>
            <person name="Storesund J.E."/>
            <person name="Kallscheuer N."/>
            <person name="Luecker S."/>
            <person name="Lage O.M."/>
            <person name="Pohl T."/>
            <person name="Merkel B.J."/>
            <person name="Hornburger P."/>
            <person name="Mueller R.-W."/>
            <person name="Bruemmer F."/>
            <person name="Labrenz M."/>
            <person name="Spormann A.M."/>
            <person name="Op Den Camp H."/>
            <person name="Overmann J."/>
            <person name="Amann R."/>
            <person name="Jetten M.S.M."/>
            <person name="Mascher T."/>
            <person name="Medema M.H."/>
            <person name="Devos D.P."/>
            <person name="Kaster A.-K."/>
            <person name="Ovreas L."/>
            <person name="Rohde M."/>
            <person name="Galperin M.Y."/>
            <person name="Jogler C."/>
        </authorList>
    </citation>
    <scope>NUCLEOTIDE SEQUENCE [LARGE SCALE GENOMIC DNA]</scope>
    <source>
        <strain evidence="7 8">Pla22</strain>
    </source>
</reference>
<dbReference type="EMBL" id="SJPI01000001">
    <property type="protein sequence ID" value="TWT53825.1"/>
    <property type="molecule type" value="Genomic_DNA"/>
</dbReference>
<dbReference type="AlphaFoldDB" id="A0A5C5WV35"/>
<name>A0A5C5WV35_9BACT</name>
<feature type="transmembrane region" description="Helical" evidence="6">
    <location>
        <begin position="222"/>
        <end position="245"/>
    </location>
</feature>
<keyword evidence="5 6" id="KW-0472">Membrane</keyword>
<dbReference type="PANTHER" id="PTHR30213:SF1">
    <property type="entry name" value="INNER MEMBRANE PROTEIN YHJD"/>
    <property type="match status" value="1"/>
</dbReference>
<feature type="transmembrane region" description="Helical" evidence="6">
    <location>
        <begin position="297"/>
        <end position="318"/>
    </location>
</feature>
<evidence type="ECO:0000256" key="2">
    <source>
        <dbReference type="ARBA" id="ARBA00022475"/>
    </source>
</evidence>
<protein>
    <submittedName>
        <fullName evidence="7">Uncharacterized protein</fullName>
    </submittedName>
</protein>
<evidence type="ECO:0000313" key="7">
    <source>
        <dbReference type="EMBL" id="TWT53825.1"/>
    </source>
</evidence>
<dbReference type="NCBIfam" id="TIGR00765">
    <property type="entry name" value="yihY_not_rbn"/>
    <property type="match status" value="1"/>
</dbReference>